<dbReference type="Proteomes" id="UP000054023">
    <property type="component" value="Unassembled WGS sequence"/>
</dbReference>
<evidence type="ECO:0000256" key="2">
    <source>
        <dbReference type="ARBA" id="ARBA00022741"/>
    </source>
</evidence>
<dbReference type="PANTHER" id="PTHR43776:SF8">
    <property type="entry name" value="ABC TRANSPORTER, ATP-BINDING PROTEIN"/>
    <property type="match status" value="1"/>
</dbReference>
<dbReference type="PROSITE" id="PS50893">
    <property type="entry name" value="ABC_TRANSPORTER_2"/>
    <property type="match status" value="2"/>
</dbReference>
<dbReference type="GO" id="GO:0015833">
    <property type="term" value="P:peptide transport"/>
    <property type="evidence" value="ECO:0007669"/>
    <property type="project" value="InterPro"/>
</dbReference>
<evidence type="ECO:0000313" key="6">
    <source>
        <dbReference type="EMBL" id="MBA8922411.1"/>
    </source>
</evidence>
<dbReference type="AlphaFoldDB" id="A0A0W8IC95"/>
<keyword evidence="2" id="KW-0547">Nucleotide-binding</keyword>
<evidence type="ECO:0000313" key="5">
    <source>
        <dbReference type="EMBL" id="KUG57574.1"/>
    </source>
</evidence>
<proteinExistence type="predicted"/>
<dbReference type="InterPro" id="IPR017871">
    <property type="entry name" value="ABC_transporter-like_CS"/>
</dbReference>
<accession>A0A0W8IC95</accession>
<dbReference type="InterPro" id="IPR003593">
    <property type="entry name" value="AAA+_ATPase"/>
</dbReference>
<sequence length="562" mass="61699">MTYSLEFDQVSIGYRRRGKAAAAVVSDASFSLKQGQTLALVGQSGSGKSTLAAAAVGLLARNGEILGGDIRLAGHSVRGKTERQWRELRGSELGYIPQDPLSSLDPVQRIGARLVSDLRLHRKMPENQARDAAEELLDRVGIRDPATKLRSYPHELSGGQLQRILIALAISGNPKLLIADEPTSALDVTVQGTILRLLDDLKEEHGLSVLLITHDLALAADHSNDIAVINQGEIVDQFQVDQLHAGPRHEYTRQLFRDVPVLSPDRYATGPRYEQALPTSLESPTREDLDAELKSLTREPAVEISGVHKIYPGASTPVLEDVNLSVRAGEIHALVGESGSGKTTLARILAGLSSFDSGSVRVSGQRLQHRPPPTNPQAQRLQLIYQNALAALNPRMSVQELVEEPLSIHHRLSRAERSRRARKVLTQVALAPELWKRRPEALSGGQRQRAAIARALVNLPGVLVLDEPTSALDVSIQRQIVDLLMELQRAEGLTFLFISHDLSLVRQIADRVTVLDQGRIVETAPTADLFEAPQHPYTRRLIDALPGERIRSHTEESRLVRD</sequence>
<organism evidence="5 7">
    <name type="scientific">Nesterenkonia jeotgali</name>
    <dbReference type="NCBI Taxonomy" id="317018"/>
    <lineage>
        <taxon>Bacteria</taxon>
        <taxon>Bacillati</taxon>
        <taxon>Actinomycetota</taxon>
        <taxon>Actinomycetes</taxon>
        <taxon>Micrococcales</taxon>
        <taxon>Micrococcaceae</taxon>
        <taxon>Nesterenkonia</taxon>
    </lineage>
</organism>
<evidence type="ECO:0000256" key="1">
    <source>
        <dbReference type="ARBA" id="ARBA00022448"/>
    </source>
</evidence>
<feature type="domain" description="ABC transporter" evidence="4">
    <location>
        <begin position="5"/>
        <end position="256"/>
    </location>
</feature>
<dbReference type="PANTHER" id="PTHR43776">
    <property type="entry name" value="TRANSPORT ATP-BINDING PROTEIN"/>
    <property type="match status" value="1"/>
</dbReference>
<evidence type="ECO:0000313" key="8">
    <source>
        <dbReference type="Proteomes" id="UP000546252"/>
    </source>
</evidence>
<dbReference type="GO" id="GO:0005524">
    <property type="term" value="F:ATP binding"/>
    <property type="evidence" value="ECO:0007669"/>
    <property type="project" value="UniProtKB-KW"/>
</dbReference>
<dbReference type="Gene3D" id="3.40.50.300">
    <property type="entry name" value="P-loop containing nucleotide triphosphate hydrolases"/>
    <property type="match status" value="2"/>
</dbReference>
<reference evidence="7" key="2">
    <citation type="submission" date="2015-12" db="EMBL/GenBank/DDBJ databases">
        <authorList>
            <person name="Nair G.R."/>
            <person name="Kaur G."/>
            <person name="Mayilraj S."/>
        </authorList>
    </citation>
    <scope>NUCLEOTIDE SEQUENCE [LARGE SCALE GENOMIC DNA]</scope>
    <source>
        <strain evidence="7">CD08_7</strain>
    </source>
</reference>
<dbReference type="RefSeq" id="WP_058889593.1">
    <property type="nucleotide sequence ID" value="NZ_BAAAKT010000004.1"/>
</dbReference>
<name>A0A0W8IC95_9MICC</name>
<gene>
    <name evidence="5" type="ORF">AVL63_13100</name>
    <name evidence="6" type="ORF">HNR24_002344</name>
</gene>
<dbReference type="NCBIfam" id="NF008453">
    <property type="entry name" value="PRK11308.1"/>
    <property type="match status" value="2"/>
</dbReference>
<protein>
    <submittedName>
        <fullName evidence="6">Peptide/nickel transport system ATP-binding protein</fullName>
    </submittedName>
</protein>
<dbReference type="EMBL" id="JACJIH010000001">
    <property type="protein sequence ID" value="MBA8922411.1"/>
    <property type="molecule type" value="Genomic_DNA"/>
</dbReference>
<feature type="domain" description="ABC transporter" evidence="4">
    <location>
        <begin position="302"/>
        <end position="542"/>
    </location>
</feature>
<dbReference type="Pfam" id="PF00005">
    <property type="entry name" value="ABC_tran"/>
    <property type="match status" value="2"/>
</dbReference>
<reference evidence="5" key="1">
    <citation type="submission" date="2015-12" db="EMBL/GenBank/DDBJ databases">
        <authorList>
            <person name="Shamseldin A."/>
            <person name="Moawad H."/>
            <person name="Abd El-Rahim W.M."/>
            <person name="Sadowsky M.J."/>
        </authorList>
    </citation>
    <scope>NUCLEOTIDE SEQUENCE [LARGE SCALE GENOMIC DNA]</scope>
    <source>
        <strain evidence="5">CD08_7</strain>
    </source>
</reference>
<dbReference type="Pfam" id="PF08352">
    <property type="entry name" value="oligo_HPY"/>
    <property type="match status" value="1"/>
</dbReference>
<dbReference type="InterPro" id="IPR013563">
    <property type="entry name" value="Oligopep_ABC_C"/>
</dbReference>
<dbReference type="EMBL" id="LQBM01000005">
    <property type="protein sequence ID" value="KUG57574.1"/>
    <property type="molecule type" value="Genomic_DNA"/>
</dbReference>
<evidence type="ECO:0000256" key="3">
    <source>
        <dbReference type="ARBA" id="ARBA00022840"/>
    </source>
</evidence>
<dbReference type="PROSITE" id="PS00211">
    <property type="entry name" value="ABC_TRANSPORTER_1"/>
    <property type="match status" value="2"/>
</dbReference>
<keyword evidence="7" id="KW-1185">Reference proteome</keyword>
<dbReference type="NCBIfam" id="NF007739">
    <property type="entry name" value="PRK10419.1"/>
    <property type="match status" value="2"/>
</dbReference>
<reference evidence="6 8" key="3">
    <citation type="submission" date="2020-08" db="EMBL/GenBank/DDBJ databases">
        <title>Sequencing the genomes of 1000 actinobacteria strains.</title>
        <authorList>
            <person name="Klenk H.-P."/>
        </authorList>
    </citation>
    <scope>NUCLEOTIDE SEQUENCE [LARGE SCALE GENOMIC DNA]</scope>
    <source>
        <strain evidence="6 8">DSM 19081</strain>
    </source>
</reference>
<dbReference type="SMART" id="SM00382">
    <property type="entry name" value="AAA"/>
    <property type="match status" value="2"/>
</dbReference>
<dbReference type="Proteomes" id="UP000546252">
    <property type="component" value="Unassembled WGS sequence"/>
</dbReference>
<dbReference type="CDD" id="cd03257">
    <property type="entry name" value="ABC_NikE_OppD_transporters"/>
    <property type="match status" value="2"/>
</dbReference>
<dbReference type="InterPro" id="IPR027417">
    <property type="entry name" value="P-loop_NTPase"/>
</dbReference>
<keyword evidence="1" id="KW-0813">Transport</keyword>
<dbReference type="InterPro" id="IPR003439">
    <property type="entry name" value="ABC_transporter-like_ATP-bd"/>
</dbReference>
<dbReference type="SUPFAM" id="SSF52540">
    <property type="entry name" value="P-loop containing nucleoside triphosphate hydrolases"/>
    <property type="match status" value="2"/>
</dbReference>
<dbReference type="GO" id="GO:0055085">
    <property type="term" value="P:transmembrane transport"/>
    <property type="evidence" value="ECO:0007669"/>
    <property type="project" value="UniProtKB-ARBA"/>
</dbReference>
<evidence type="ECO:0000313" key="7">
    <source>
        <dbReference type="Proteomes" id="UP000054023"/>
    </source>
</evidence>
<keyword evidence="3 6" id="KW-0067">ATP-binding</keyword>
<dbReference type="STRING" id="317018.AVL63_13100"/>
<dbReference type="InterPro" id="IPR050319">
    <property type="entry name" value="ABC_transp_ATP-bind"/>
</dbReference>
<dbReference type="OrthoDB" id="4008250at2"/>
<evidence type="ECO:0000259" key="4">
    <source>
        <dbReference type="PROSITE" id="PS50893"/>
    </source>
</evidence>
<dbReference type="GO" id="GO:0016887">
    <property type="term" value="F:ATP hydrolysis activity"/>
    <property type="evidence" value="ECO:0007669"/>
    <property type="project" value="InterPro"/>
</dbReference>
<comment type="caution">
    <text evidence="5">The sequence shown here is derived from an EMBL/GenBank/DDBJ whole genome shotgun (WGS) entry which is preliminary data.</text>
</comment>